<name>A0A4Z1T850_GIAMU</name>
<feature type="signal peptide" evidence="4">
    <location>
        <begin position="1"/>
        <end position="16"/>
    </location>
</feature>
<dbReference type="OrthoDB" id="3789175at2759"/>
<keyword evidence="3" id="KW-0812">Transmembrane</keyword>
<protein>
    <submittedName>
        <fullName evidence="6">Dipeptidyl-peptidase I</fullName>
    </submittedName>
</protein>
<proteinExistence type="inferred from homology"/>
<evidence type="ECO:0000256" key="3">
    <source>
        <dbReference type="SAM" id="Phobius"/>
    </source>
</evidence>
<gene>
    <name evidence="6" type="ORF">GMRT_10966</name>
</gene>
<keyword evidence="4" id="KW-0732">Signal</keyword>
<keyword evidence="7" id="KW-1185">Reference proteome</keyword>
<dbReference type="Pfam" id="PF08773">
    <property type="entry name" value="CathepsinC_exc"/>
    <property type="match status" value="1"/>
</dbReference>
<reference evidence="6 7" key="1">
    <citation type="submission" date="2019-05" db="EMBL/GenBank/DDBJ databases">
        <title>The compact genome of Giardia muris reveals important steps in the evolution of intestinal protozoan parasites.</title>
        <authorList>
            <person name="Xu F."/>
            <person name="Jimenez-Gonzalez A."/>
            <person name="Einarsson E."/>
            <person name="Astvaldsson A."/>
            <person name="Peirasmaki D."/>
            <person name="Eckmann L."/>
            <person name="Andersson J.O."/>
            <person name="Svard S.G."/>
            <person name="Jerlstrom-Hultqvist J."/>
        </authorList>
    </citation>
    <scope>NUCLEOTIDE SEQUENCE [LARGE SCALE GENOMIC DNA]</scope>
    <source>
        <strain evidence="6 7">Roberts-Thomson</strain>
    </source>
</reference>
<dbReference type="SMART" id="SM00645">
    <property type="entry name" value="Pept_C1"/>
    <property type="match status" value="1"/>
</dbReference>
<dbReference type="GO" id="GO:0008234">
    <property type="term" value="F:cysteine-type peptidase activity"/>
    <property type="evidence" value="ECO:0007669"/>
    <property type="project" value="InterPro"/>
</dbReference>
<feature type="chain" id="PRO_5021391780" evidence="4">
    <location>
        <begin position="17"/>
        <end position="477"/>
    </location>
</feature>
<evidence type="ECO:0000259" key="5">
    <source>
        <dbReference type="SMART" id="SM00645"/>
    </source>
</evidence>
<dbReference type="InterPro" id="IPR014882">
    <property type="entry name" value="CathepsinC_exc"/>
</dbReference>
<dbReference type="Proteomes" id="UP000315496">
    <property type="component" value="Chromosome 1"/>
</dbReference>
<comment type="cofactor">
    <cofactor evidence="1">
        <name>chloride</name>
        <dbReference type="ChEBI" id="CHEBI:17996"/>
    </cofactor>
</comment>
<dbReference type="InterPro" id="IPR036496">
    <property type="entry name" value="CathepsinC_exc_dom_sf"/>
</dbReference>
<evidence type="ECO:0000256" key="4">
    <source>
        <dbReference type="SAM" id="SignalP"/>
    </source>
</evidence>
<comment type="caution">
    <text evidence="6">The sequence shown here is derived from an EMBL/GenBank/DDBJ whole genome shotgun (WGS) entry which is preliminary data.</text>
</comment>
<dbReference type="InterPro" id="IPR038765">
    <property type="entry name" value="Papain-like_cys_pep_sf"/>
</dbReference>
<dbReference type="SUPFAM" id="SSF54001">
    <property type="entry name" value="Cysteine proteinases"/>
    <property type="match status" value="1"/>
</dbReference>
<dbReference type="SUPFAM" id="SSF75001">
    <property type="entry name" value="Dipeptidyl peptidase I (cathepsin C), exclusion domain"/>
    <property type="match status" value="1"/>
</dbReference>
<dbReference type="EMBL" id="VDLU01000001">
    <property type="protein sequence ID" value="TNJ29347.1"/>
    <property type="molecule type" value="Genomic_DNA"/>
</dbReference>
<dbReference type="Gene3D" id="3.90.70.10">
    <property type="entry name" value="Cysteine proteinases"/>
    <property type="match status" value="1"/>
</dbReference>
<dbReference type="VEuPathDB" id="GiardiaDB:GMRT_10966"/>
<evidence type="ECO:0000313" key="7">
    <source>
        <dbReference type="Proteomes" id="UP000315496"/>
    </source>
</evidence>
<keyword evidence="3" id="KW-1133">Transmembrane helix</keyword>
<sequence length="477" mass="52419">MLGLLFIAVPVSAAAAVAVTRCYEPQVLGTWRLRVSGYDFRPEAGTDRIVCPPSIEASQSLLIRLEQGGILIDEATGASGTWSMGGTQALEAHLLGYTYMFNFAYEENATHTISHCWRSEPGRGWASSERVLPEAIACISAELLEAESPNLETILPKNESFLHTESDFRAQPVVTSVGSVGSDDAIKTNFSWADVDGTSFLPPTQSQGACNSSFAISALRAMMSRVMIQTNRTSPIGVTQFFSLQHVLDCNFYSQGCEGGLPEHVIRFAREHGVLVEEDYYISYVSSDDGEAHACQVKKGSGPNNQRYFFTAGQPLGGHSGAVFDPIEIQREVQNHGPIPIGVDLTDGYDNDTLGGDHLFTGEKYSTYNEANHYVLLVGWGTENGTDYWVVQDPRDSQGNFRKVPRGQNRYGIESAPTVLYWVKESPKNPPRRLTVRKVYVLLLFIGSIILAALALALIIAILVVRFRRPKFRPIVA</sequence>
<dbReference type="PANTHER" id="PTHR12411">
    <property type="entry name" value="CYSTEINE PROTEASE FAMILY C1-RELATED"/>
    <property type="match status" value="1"/>
</dbReference>
<keyword evidence="3" id="KW-0472">Membrane</keyword>
<dbReference type="AlphaFoldDB" id="A0A4Z1T850"/>
<evidence type="ECO:0000256" key="1">
    <source>
        <dbReference type="ARBA" id="ARBA00001923"/>
    </source>
</evidence>
<comment type="similarity">
    <text evidence="2">Belongs to the peptidase C1 family.</text>
</comment>
<dbReference type="Gene3D" id="2.40.128.80">
    <property type="entry name" value="Cathepsin C, exclusion domain"/>
    <property type="match status" value="1"/>
</dbReference>
<dbReference type="GO" id="GO:0006508">
    <property type="term" value="P:proteolysis"/>
    <property type="evidence" value="ECO:0007669"/>
    <property type="project" value="InterPro"/>
</dbReference>
<dbReference type="Pfam" id="PF00112">
    <property type="entry name" value="Peptidase_C1"/>
    <property type="match status" value="1"/>
</dbReference>
<evidence type="ECO:0000256" key="2">
    <source>
        <dbReference type="ARBA" id="ARBA00008455"/>
    </source>
</evidence>
<dbReference type="InterPro" id="IPR000668">
    <property type="entry name" value="Peptidase_C1A_C"/>
</dbReference>
<evidence type="ECO:0000313" key="6">
    <source>
        <dbReference type="EMBL" id="TNJ29347.1"/>
    </source>
</evidence>
<dbReference type="InterPro" id="IPR013128">
    <property type="entry name" value="Peptidase_C1A"/>
</dbReference>
<accession>A0A4Z1T850</accession>
<feature type="domain" description="Peptidase C1A papain C-terminal" evidence="5">
    <location>
        <begin position="186"/>
        <end position="421"/>
    </location>
</feature>
<organism evidence="6 7">
    <name type="scientific">Giardia muris</name>
    <dbReference type="NCBI Taxonomy" id="5742"/>
    <lineage>
        <taxon>Eukaryota</taxon>
        <taxon>Metamonada</taxon>
        <taxon>Diplomonadida</taxon>
        <taxon>Hexamitidae</taxon>
        <taxon>Giardiinae</taxon>
        <taxon>Giardia</taxon>
    </lineage>
</organism>
<feature type="transmembrane region" description="Helical" evidence="3">
    <location>
        <begin position="439"/>
        <end position="465"/>
    </location>
</feature>